<reference evidence="3" key="1">
    <citation type="submission" date="2017-04" db="EMBL/GenBank/DDBJ databases">
        <authorList>
            <person name="Varghese N."/>
            <person name="Submissions S."/>
        </authorList>
    </citation>
    <scope>NUCLEOTIDE SEQUENCE [LARGE SCALE GENOMIC DNA]</scope>
</reference>
<feature type="region of interest" description="Disordered" evidence="1">
    <location>
        <begin position="1"/>
        <end position="30"/>
    </location>
</feature>
<name>A0A1Y6FYL5_9GAMM</name>
<organism evidence="2 3">
    <name type="scientific">Pseudidiomarina planktonica</name>
    <dbReference type="NCBI Taxonomy" id="1323738"/>
    <lineage>
        <taxon>Bacteria</taxon>
        <taxon>Pseudomonadati</taxon>
        <taxon>Pseudomonadota</taxon>
        <taxon>Gammaproteobacteria</taxon>
        <taxon>Alteromonadales</taxon>
        <taxon>Idiomarinaceae</taxon>
        <taxon>Pseudidiomarina</taxon>
    </lineage>
</organism>
<feature type="compositionally biased region" description="Polar residues" evidence="1">
    <location>
        <begin position="1"/>
        <end position="18"/>
    </location>
</feature>
<dbReference type="RefSeq" id="WP_086435120.1">
    <property type="nucleotide sequence ID" value="NZ_FXWH01000002.1"/>
</dbReference>
<evidence type="ECO:0000256" key="1">
    <source>
        <dbReference type="SAM" id="MobiDB-lite"/>
    </source>
</evidence>
<sequence length="210" mass="23574">MELSSVNTRLQFSPQLYSNPPKPGEQRPMPETFYGDLHTLHSNETTPLDLDFRTVRGKPEKVTLTTPVKRPDGSEITEVYSFANALKQHYESGTIEKYQHDLQAKGQQTVEAVIRVDDEVVGTLMPDDKFRWFSADVRTNAVTESDTVAASYAALKEQYGERLTISSGLDANQPVSYAQIYAATTGIDYSQFIHKQVTNYRIAAEKFLAS</sequence>
<dbReference type="Proteomes" id="UP000194450">
    <property type="component" value="Unassembled WGS sequence"/>
</dbReference>
<dbReference type="EMBL" id="FXWH01000002">
    <property type="protein sequence ID" value="SMQ80076.1"/>
    <property type="molecule type" value="Genomic_DNA"/>
</dbReference>
<evidence type="ECO:0000313" key="3">
    <source>
        <dbReference type="Proteomes" id="UP000194450"/>
    </source>
</evidence>
<dbReference type="AlphaFoldDB" id="A0A1Y6FYL5"/>
<keyword evidence="3" id="KW-1185">Reference proteome</keyword>
<proteinExistence type="predicted"/>
<accession>A0A1Y6FYL5</accession>
<evidence type="ECO:0000313" key="2">
    <source>
        <dbReference type="EMBL" id="SMQ80076.1"/>
    </source>
</evidence>
<protein>
    <submittedName>
        <fullName evidence="2">Uncharacterized protein</fullName>
    </submittedName>
</protein>
<gene>
    <name evidence="2" type="ORF">SAMN06297229_1990</name>
</gene>